<sequence length="42" mass="4932">MKNPKLKFVILSIFSVLFYSALILISDVEKFSHVWSVIILEY</sequence>
<protein>
    <submittedName>
        <fullName evidence="2">Uncharacterized protein</fullName>
    </submittedName>
</protein>
<dbReference type="EMBL" id="UINC01020221">
    <property type="protein sequence ID" value="SVA85108.1"/>
    <property type="molecule type" value="Genomic_DNA"/>
</dbReference>
<reference evidence="2" key="1">
    <citation type="submission" date="2018-05" db="EMBL/GenBank/DDBJ databases">
        <authorList>
            <person name="Lanie J.A."/>
            <person name="Ng W.-L."/>
            <person name="Kazmierczak K.M."/>
            <person name="Andrzejewski T.M."/>
            <person name="Davidsen T.M."/>
            <person name="Wayne K.J."/>
            <person name="Tettelin H."/>
            <person name="Glass J.I."/>
            <person name="Rusch D."/>
            <person name="Podicherti R."/>
            <person name="Tsui H.-C.T."/>
            <person name="Winkler M.E."/>
        </authorList>
    </citation>
    <scope>NUCLEOTIDE SEQUENCE</scope>
</reference>
<keyword evidence="1" id="KW-1133">Transmembrane helix</keyword>
<gene>
    <name evidence="2" type="ORF">METZ01_LOCUS137962</name>
</gene>
<organism evidence="2">
    <name type="scientific">marine metagenome</name>
    <dbReference type="NCBI Taxonomy" id="408172"/>
    <lineage>
        <taxon>unclassified sequences</taxon>
        <taxon>metagenomes</taxon>
        <taxon>ecological metagenomes</taxon>
    </lineage>
</organism>
<keyword evidence="1" id="KW-0472">Membrane</keyword>
<feature type="transmembrane region" description="Helical" evidence="1">
    <location>
        <begin position="6"/>
        <end position="25"/>
    </location>
</feature>
<dbReference type="AlphaFoldDB" id="A0A381Z781"/>
<feature type="non-terminal residue" evidence="2">
    <location>
        <position position="42"/>
    </location>
</feature>
<proteinExistence type="predicted"/>
<evidence type="ECO:0000256" key="1">
    <source>
        <dbReference type="SAM" id="Phobius"/>
    </source>
</evidence>
<name>A0A381Z781_9ZZZZ</name>
<evidence type="ECO:0000313" key="2">
    <source>
        <dbReference type="EMBL" id="SVA85108.1"/>
    </source>
</evidence>
<keyword evidence="1" id="KW-0812">Transmembrane</keyword>
<accession>A0A381Z781</accession>